<comment type="similarity">
    <text evidence="1">Belongs to the short-chain dehydrogenases/reductases (SDR) family.</text>
</comment>
<gene>
    <name evidence="2" type="ORF">B30_10790</name>
</gene>
<sequence length="282" mass="28552">MTAPPDAFGAALSRRLTERLRRTRATKDMTDPMKRTLLITGAASGIGAAIARRSAAPDTALLLHTGKNADALDAVAQDCRAAGSDVVLELGDLADPATCSRLIASAQSAFGQIDQIVSNAGKASKAPFGSFTHDDLMRDFAMMPGAFALLASEALSDLERSPCGRVVAISSFVAHVHGKAGTSFPTTSAAKAALEALVAALALQLAPSGTTVNAVVPGFTRKQGGGHLAVSTDTLSAAMAATPTGRLTEPTDIAATVAFLLSSEASQITGATVHVDGGLTLG</sequence>
<proteinExistence type="inferred from homology"/>
<dbReference type="eggNOG" id="COG1028">
    <property type="taxonomic scope" value="Bacteria"/>
</dbReference>
<dbReference type="Gene3D" id="3.40.50.720">
    <property type="entry name" value="NAD(P)-binding Rossmann-like Domain"/>
    <property type="match status" value="1"/>
</dbReference>
<comment type="caution">
    <text evidence="2">The sequence shown here is derived from an EMBL/GenBank/DDBJ whole genome shotgun (WGS) entry which is preliminary data.</text>
</comment>
<dbReference type="PRINTS" id="PR00080">
    <property type="entry name" value="SDRFAMILY"/>
</dbReference>
<evidence type="ECO:0000313" key="3">
    <source>
        <dbReference type="Proteomes" id="UP000006762"/>
    </source>
</evidence>
<dbReference type="SUPFAM" id="SSF51735">
    <property type="entry name" value="NAD(P)-binding Rossmann-fold domains"/>
    <property type="match status" value="1"/>
</dbReference>
<dbReference type="InterPro" id="IPR036291">
    <property type="entry name" value="NAD(P)-bd_dom_sf"/>
</dbReference>
<dbReference type="InterPro" id="IPR050259">
    <property type="entry name" value="SDR"/>
</dbReference>
<accession>K2K1C5</accession>
<dbReference type="AlphaFoldDB" id="K2K1C5"/>
<keyword evidence="3" id="KW-1185">Reference proteome</keyword>
<name>K2K1C5_9RHOB</name>
<dbReference type="EMBL" id="AMRK01000005">
    <property type="protein sequence ID" value="EKE71245.1"/>
    <property type="molecule type" value="Genomic_DNA"/>
</dbReference>
<dbReference type="Proteomes" id="UP000006762">
    <property type="component" value="Unassembled WGS sequence"/>
</dbReference>
<dbReference type="STRING" id="1208323.B30_10790"/>
<dbReference type="InterPro" id="IPR002347">
    <property type="entry name" value="SDR_fam"/>
</dbReference>
<dbReference type="PANTHER" id="PTHR42879">
    <property type="entry name" value="3-OXOACYL-(ACYL-CARRIER-PROTEIN) REDUCTASE"/>
    <property type="match status" value="1"/>
</dbReference>
<reference evidence="2 3" key="1">
    <citation type="submission" date="2012-09" db="EMBL/GenBank/DDBJ databases">
        <title>Celeribacter baekdonensis B30 Genome Sequencing.</title>
        <authorList>
            <person name="Wang W."/>
        </authorList>
    </citation>
    <scope>NUCLEOTIDE SEQUENCE [LARGE SCALE GENOMIC DNA]</scope>
    <source>
        <strain evidence="2 3">B30</strain>
    </source>
</reference>
<dbReference type="PATRIC" id="fig|1208323.3.peg.2237"/>
<dbReference type="PRINTS" id="PR00081">
    <property type="entry name" value="GDHRDH"/>
</dbReference>
<protein>
    <submittedName>
        <fullName evidence="2">Short chain alcohol dehydrogenase-related dehydrogenase</fullName>
    </submittedName>
</protein>
<organism evidence="2 3">
    <name type="scientific">Celeribacter baekdonensis B30</name>
    <dbReference type="NCBI Taxonomy" id="1208323"/>
    <lineage>
        <taxon>Bacteria</taxon>
        <taxon>Pseudomonadati</taxon>
        <taxon>Pseudomonadota</taxon>
        <taxon>Alphaproteobacteria</taxon>
        <taxon>Rhodobacterales</taxon>
        <taxon>Roseobacteraceae</taxon>
        <taxon>Celeribacter</taxon>
    </lineage>
</organism>
<evidence type="ECO:0000313" key="2">
    <source>
        <dbReference type="EMBL" id="EKE71245.1"/>
    </source>
</evidence>
<dbReference type="Pfam" id="PF13561">
    <property type="entry name" value="adh_short_C2"/>
    <property type="match status" value="1"/>
</dbReference>
<evidence type="ECO:0000256" key="1">
    <source>
        <dbReference type="ARBA" id="ARBA00006484"/>
    </source>
</evidence>